<dbReference type="AlphaFoldDB" id="A0A7W8WYX7"/>
<dbReference type="InterPro" id="IPR023365">
    <property type="entry name" value="Sortase_dom-sf"/>
</dbReference>
<feature type="transmembrane region" description="Helical" evidence="4">
    <location>
        <begin position="12"/>
        <end position="38"/>
    </location>
</feature>
<evidence type="ECO:0000256" key="2">
    <source>
        <dbReference type="PIRSR" id="PIRSR605754-1"/>
    </source>
</evidence>
<dbReference type="Proteomes" id="UP000580797">
    <property type="component" value="Unassembled WGS sequence"/>
</dbReference>
<sequence length="267" mass="28275">MRETARKPSGRLRAVGVLGELILTAGILVLLFVAWELWYTNLSAARTSAAVTQNIQAQFAREAAQDSAGDASGNASGTAGSSDAAARPADQAPATVLHLQGQTFGVLYVPKFGKQWSRPITDGVGSEVLNELGVGHYPSTAMPGEVGNFAVAAHRQTHGQAFWDIDKLTDGDRIYVQTDQGYYTYRWTRTDVVSPQASEVLAAVPYEPGQQASKKVLTMTTCHPPYSTEMRMVAFAELESWQPLSAGAPAAIAETVEASLSASAGGG</sequence>
<dbReference type="InterPro" id="IPR005754">
    <property type="entry name" value="Sortase"/>
</dbReference>
<dbReference type="NCBIfam" id="NF033747">
    <property type="entry name" value="class_E_sortase"/>
    <property type="match status" value="1"/>
</dbReference>
<feature type="region of interest" description="Disordered" evidence="3">
    <location>
        <begin position="66"/>
        <end position="87"/>
    </location>
</feature>
<dbReference type="Pfam" id="PF04203">
    <property type="entry name" value="Sortase"/>
    <property type="match status" value="1"/>
</dbReference>
<proteinExistence type="predicted"/>
<dbReference type="SUPFAM" id="SSF63817">
    <property type="entry name" value="Sortase"/>
    <property type="match status" value="1"/>
</dbReference>
<organism evidence="5 6">
    <name type="scientific">Neomicrococcus aestuarii</name>
    <dbReference type="NCBI Taxonomy" id="556325"/>
    <lineage>
        <taxon>Bacteria</taxon>
        <taxon>Bacillati</taxon>
        <taxon>Actinomycetota</taxon>
        <taxon>Actinomycetes</taxon>
        <taxon>Micrococcales</taxon>
        <taxon>Micrococcaceae</taxon>
        <taxon>Neomicrococcus</taxon>
    </lineage>
</organism>
<comment type="caution">
    <text evidence="5">The sequence shown here is derived from an EMBL/GenBank/DDBJ whole genome shotgun (WGS) entry which is preliminary data.</text>
</comment>
<dbReference type="EMBL" id="JACHDR010000001">
    <property type="protein sequence ID" value="MBB5512781.1"/>
    <property type="molecule type" value="Genomic_DNA"/>
</dbReference>
<evidence type="ECO:0000313" key="5">
    <source>
        <dbReference type="EMBL" id="MBB5512781.1"/>
    </source>
</evidence>
<feature type="active site" description="Proton donor/acceptor" evidence="2">
    <location>
        <position position="154"/>
    </location>
</feature>
<dbReference type="NCBIfam" id="TIGR01076">
    <property type="entry name" value="sortase_fam"/>
    <property type="match status" value="1"/>
</dbReference>
<name>A0A7W8WYX7_9MICC</name>
<keyword evidence="1 5" id="KW-0378">Hydrolase</keyword>
<keyword evidence="4" id="KW-0812">Transmembrane</keyword>
<evidence type="ECO:0000256" key="4">
    <source>
        <dbReference type="SAM" id="Phobius"/>
    </source>
</evidence>
<gene>
    <name evidence="5" type="ORF">HD598_001468</name>
</gene>
<dbReference type="RefSeq" id="WP_183664865.1">
    <property type="nucleotide sequence ID" value="NZ_BAAARH010000013.1"/>
</dbReference>
<feature type="active site" description="Acyl-thioester intermediate" evidence="2">
    <location>
        <position position="222"/>
    </location>
</feature>
<dbReference type="Gene3D" id="2.40.260.10">
    <property type="entry name" value="Sortase"/>
    <property type="match status" value="1"/>
</dbReference>
<dbReference type="CDD" id="cd05830">
    <property type="entry name" value="Sortase_E"/>
    <property type="match status" value="1"/>
</dbReference>
<protein>
    <submittedName>
        <fullName evidence="5">Sortase A</fullName>
        <ecNumber evidence="5">3.4.22.70</ecNumber>
    </submittedName>
</protein>
<reference evidence="5 6" key="1">
    <citation type="submission" date="2020-08" db="EMBL/GenBank/DDBJ databases">
        <title>Sequencing the genomes of 1000 actinobacteria strains.</title>
        <authorList>
            <person name="Klenk H.-P."/>
        </authorList>
    </citation>
    <scope>NUCLEOTIDE SEQUENCE [LARGE SCALE GENOMIC DNA]</scope>
    <source>
        <strain evidence="5 6">DSM 105783</strain>
    </source>
</reference>
<evidence type="ECO:0000256" key="3">
    <source>
        <dbReference type="SAM" id="MobiDB-lite"/>
    </source>
</evidence>
<keyword evidence="4" id="KW-1133">Transmembrane helix</keyword>
<evidence type="ECO:0000256" key="1">
    <source>
        <dbReference type="ARBA" id="ARBA00022801"/>
    </source>
</evidence>
<evidence type="ECO:0000313" key="6">
    <source>
        <dbReference type="Proteomes" id="UP000580797"/>
    </source>
</evidence>
<accession>A0A7W8WYX7</accession>
<dbReference type="InterPro" id="IPR042003">
    <property type="entry name" value="Sortase_E"/>
</dbReference>
<dbReference type="GO" id="GO:0016787">
    <property type="term" value="F:hydrolase activity"/>
    <property type="evidence" value="ECO:0007669"/>
    <property type="project" value="UniProtKB-KW"/>
</dbReference>
<keyword evidence="4" id="KW-0472">Membrane</keyword>
<dbReference type="EC" id="3.4.22.70" evidence="5"/>
<dbReference type="InterPro" id="IPR053465">
    <property type="entry name" value="Sortase_Class_E"/>
</dbReference>